<evidence type="ECO:0000256" key="10">
    <source>
        <dbReference type="RuleBase" id="RU368065"/>
    </source>
</evidence>
<keyword evidence="10" id="KW-0333">Golgi apparatus</keyword>
<keyword evidence="5 10" id="KW-0256">Endoplasmic reticulum</keyword>
<keyword evidence="9 10" id="KW-0472">Membrane</keyword>
<keyword evidence="3 10" id="KW-0813">Transport</keyword>
<organism evidence="11 12">
    <name type="scientific">Daldinia eschscholtzii</name>
    <dbReference type="NCBI Taxonomy" id="292717"/>
    <lineage>
        <taxon>Eukaryota</taxon>
        <taxon>Fungi</taxon>
        <taxon>Dikarya</taxon>
        <taxon>Ascomycota</taxon>
        <taxon>Pezizomycotina</taxon>
        <taxon>Sordariomycetes</taxon>
        <taxon>Xylariomycetidae</taxon>
        <taxon>Xylariales</taxon>
        <taxon>Hypoxylaceae</taxon>
        <taxon>Daldinia</taxon>
    </lineage>
</organism>
<evidence type="ECO:0000256" key="5">
    <source>
        <dbReference type="ARBA" id="ARBA00022824"/>
    </source>
</evidence>
<protein>
    <recommendedName>
        <fullName evidence="10">Protein ARV</fullName>
    </recommendedName>
</protein>
<evidence type="ECO:0000256" key="2">
    <source>
        <dbReference type="ARBA" id="ARBA00009187"/>
    </source>
</evidence>
<dbReference type="GO" id="GO:0032541">
    <property type="term" value="C:cortical endoplasmic reticulum"/>
    <property type="evidence" value="ECO:0007669"/>
    <property type="project" value="TreeGrafter"/>
</dbReference>
<gene>
    <name evidence="11" type="ORF">Daesc_000646</name>
</gene>
<dbReference type="Pfam" id="PF04161">
    <property type="entry name" value="Arv1"/>
    <property type="match status" value="1"/>
</dbReference>
<evidence type="ECO:0000256" key="7">
    <source>
        <dbReference type="ARBA" id="ARBA00023055"/>
    </source>
</evidence>
<comment type="function">
    <text evidence="10">Regulates also the sphingolipid metabolism.</text>
</comment>
<evidence type="ECO:0000256" key="3">
    <source>
        <dbReference type="ARBA" id="ARBA00022448"/>
    </source>
</evidence>
<name>A0AAX6MZM7_9PEZI</name>
<evidence type="ECO:0000256" key="9">
    <source>
        <dbReference type="ARBA" id="ARBA00023136"/>
    </source>
</evidence>
<evidence type="ECO:0000256" key="4">
    <source>
        <dbReference type="ARBA" id="ARBA00022692"/>
    </source>
</evidence>
<dbReference type="Proteomes" id="UP001369815">
    <property type="component" value="Unassembled WGS sequence"/>
</dbReference>
<dbReference type="GO" id="GO:0006665">
    <property type="term" value="P:sphingolipid metabolic process"/>
    <property type="evidence" value="ECO:0007669"/>
    <property type="project" value="UniProtKB-UniRule"/>
</dbReference>
<dbReference type="PANTHER" id="PTHR14467">
    <property type="entry name" value="ARV1"/>
    <property type="match status" value="1"/>
</dbReference>
<feature type="transmembrane region" description="Helical" evidence="10">
    <location>
        <begin position="137"/>
        <end position="159"/>
    </location>
</feature>
<dbReference type="GO" id="GO:0005789">
    <property type="term" value="C:endoplasmic reticulum membrane"/>
    <property type="evidence" value="ECO:0007669"/>
    <property type="project" value="UniProtKB-SubCell"/>
</dbReference>
<keyword evidence="7 10" id="KW-0445">Lipid transport</keyword>
<evidence type="ECO:0000256" key="1">
    <source>
        <dbReference type="ARBA" id="ARBA00004477"/>
    </source>
</evidence>
<keyword evidence="6 10" id="KW-1133">Transmembrane helix</keyword>
<dbReference type="AlphaFoldDB" id="A0AAX6MZM7"/>
<dbReference type="EMBL" id="JBANMG010000001">
    <property type="protein sequence ID" value="KAK6957857.1"/>
    <property type="molecule type" value="Genomic_DNA"/>
</dbReference>
<keyword evidence="4 10" id="KW-0812">Transmembrane</keyword>
<keyword evidence="10" id="KW-0746">Sphingolipid metabolism</keyword>
<comment type="caution">
    <text evidence="11">The sequence shown here is derived from an EMBL/GenBank/DDBJ whole genome shotgun (WGS) entry which is preliminary data.</text>
</comment>
<proteinExistence type="inferred from homology"/>
<evidence type="ECO:0000256" key="6">
    <source>
        <dbReference type="ARBA" id="ARBA00022989"/>
    </source>
</evidence>
<comment type="caution">
    <text evidence="10">Lacks conserved residue(s) required for the propagation of feature annotation.</text>
</comment>
<accession>A0AAX6MZM7</accession>
<dbReference type="PANTHER" id="PTHR14467:SF0">
    <property type="entry name" value="PROTEIN ARV1"/>
    <property type="match status" value="1"/>
</dbReference>
<reference evidence="11 12" key="1">
    <citation type="journal article" date="2024" name="Front Chem Biol">
        <title>Unveiling the potential of Daldinia eschscholtzii MFLUCC 19-0629 through bioactivity and bioinformatics studies for enhanced sustainable agriculture production.</title>
        <authorList>
            <person name="Brooks S."/>
            <person name="Weaver J.A."/>
            <person name="Klomchit A."/>
            <person name="Alharthi S.A."/>
            <person name="Onlamun T."/>
            <person name="Nurani R."/>
            <person name="Vong T.K."/>
            <person name="Alberti F."/>
            <person name="Greco C."/>
        </authorList>
    </citation>
    <scope>NUCLEOTIDE SEQUENCE [LARGE SCALE GENOMIC DNA]</scope>
    <source>
        <strain evidence="11">MFLUCC 19-0629</strain>
    </source>
</reference>
<keyword evidence="12" id="KW-1185">Reference proteome</keyword>
<dbReference type="InterPro" id="IPR007290">
    <property type="entry name" value="Arv1"/>
</dbReference>
<dbReference type="GO" id="GO:0016125">
    <property type="term" value="P:sterol metabolic process"/>
    <property type="evidence" value="ECO:0007669"/>
    <property type="project" value="UniProtKB-UniRule"/>
</dbReference>
<evidence type="ECO:0000313" key="12">
    <source>
        <dbReference type="Proteomes" id="UP001369815"/>
    </source>
</evidence>
<dbReference type="GO" id="GO:0032366">
    <property type="term" value="P:intracellular sterol transport"/>
    <property type="evidence" value="ECO:0007669"/>
    <property type="project" value="UniProtKB-UniRule"/>
</dbReference>
<comment type="subcellular location">
    <subcellularLocation>
        <location evidence="1 10">Endoplasmic reticulum membrane</location>
        <topology evidence="1 10">Multi-pass membrane protein</topology>
    </subcellularLocation>
    <subcellularLocation>
        <location evidence="10">Golgi apparatus membrane</location>
        <topology evidence="10">Multi-pass membrane protein</topology>
    </subcellularLocation>
</comment>
<evidence type="ECO:0000256" key="8">
    <source>
        <dbReference type="ARBA" id="ARBA00023098"/>
    </source>
</evidence>
<evidence type="ECO:0000313" key="11">
    <source>
        <dbReference type="EMBL" id="KAK6957857.1"/>
    </source>
</evidence>
<comment type="similarity">
    <text evidence="2 10">Belongs to the ARV1 family.</text>
</comment>
<sequence>MPICIECRHPVKTLWTQYSGAGDPSSGHNIRLTVCKKCGRFCDKYVEHDFVVLFIDLVLIKPQVYRHLLHNTLMRERDQFDDHCQQPSIIRLGTLLLLFDVYLTWARIEKQAAPDPKSPTGGSNLGSLAQQPIVFQYLFFLILCTFSTLAFHLSIRFLTSSPFSPLNFLGLLPTYPRPNSVSTALLVSSSTKLFPILMVIWDYDVPAAARSLGWAVVANNVEALKILLDCGYGVALALAAAGAVARWLVGRAVLWVVGLEGVDSAGDSGVAADGRALWALLVYAREWAGRLAVG</sequence>
<dbReference type="GO" id="GO:0000139">
    <property type="term" value="C:Golgi membrane"/>
    <property type="evidence" value="ECO:0007669"/>
    <property type="project" value="UniProtKB-SubCell"/>
</dbReference>
<dbReference type="GO" id="GO:0097036">
    <property type="term" value="P:regulation of plasma membrane sterol distribution"/>
    <property type="evidence" value="ECO:0007669"/>
    <property type="project" value="UniProtKB-UniRule"/>
</dbReference>
<keyword evidence="8 10" id="KW-0443">Lipid metabolism</keyword>
<comment type="function">
    <text evidence="10">Mediator of sterol homeostasis involved in sterol uptake, trafficking and distribution into membranes.</text>
</comment>